<proteinExistence type="predicted"/>
<feature type="coiled-coil region" evidence="1">
    <location>
        <begin position="55"/>
        <end position="93"/>
    </location>
</feature>
<evidence type="ECO:0000256" key="1">
    <source>
        <dbReference type="SAM" id="Coils"/>
    </source>
</evidence>
<accession>A0AAD3CYM4</accession>
<evidence type="ECO:0000313" key="3">
    <source>
        <dbReference type="EMBL" id="GFH54566.1"/>
    </source>
</evidence>
<feature type="compositionally biased region" description="Low complexity" evidence="2">
    <location>
        <begin position="28"/>
        <end position="41"/>
    </location>
</feature>
<gene>
    <name evidence="3" type="ORF">CTEN210_11042</name>
</gene>
<keyword evidence="1" id="KW-0175">Coiled coil</keyword>
<dbReference type="Proteomes" id="UP001054902">
    <property type="component" value="Unassembled WGS sequence"/>
</dbReference>
<evidence type="ECO:0000256" key="2">
    <source>
        <dbReference type="SAM" id="MobiDB-lite"/>
    </source>
</evidence>
<dbReference type="AlphaFoldDB" id="A0AAD3CYM4"/>
<name>A0AAD3CYM4_9STRA</name>
<reference evidence="3 4" key="1">
    <citation type="journal article" date="2021" name="Sci. Rep.">
        <title>The genome of the diatom Chaetoceros tenuissimus carries an ancient integrated fragment of an extant virus.</title>
        <authorList>
            <person name="Hongo Y."/>
            <person name="Kimura K."/>
            <person name="Takaki Y."/>
            <person name="Yoshida Y."/>
            <person name="Baba S."/>
            <person name="Kobayashi G."/>
            <person name="Nagasaki K."/>
            <person name="Hano T."/>
            <person name="Tomaru Y."/>
        </authorList>
    </citation>
    <scope>NUCLEOTIDE SEQUENCE [LARGE SCALE GENOMIC DNA]</scope>
    <source>
        <strain evidence="3 4">NIES-3715</strain>
    </source>
</reference>
<comment type="caution">
    <text evidence="3">The sequence shown here is derived from an EMBL/GenBank/DDBJ whole genome shotgun (WGS) entry which is preliminary data.</text>
</comment>
<dbReference type="EMBL" id="BLLK01000047">
    <property type="protein sequence ID" value="GFH54566.1"/>
    <property type="molecule type" value="Genomic_DNA"/>
</dbReference>
<sequence>MSASTSKETKKDDFQFSLLHSAPKPYERSSSLNSPEDSNSRQLDTNVLVNKVRLKEQLKKEKEAADAAKIWLKKEEEKERLKIEKKLARENAKVEAVRRMYDHGENSLTAEERKDLEAGEKVRIKKELEREKRAGLEARKILQNDLEYEHDHPQSQHKQEQERGDSSSPNRFQGIRNKLRNTINQLKQMN</sequence>
<organism evidence="3 4">
    <name type="scientific">Chaetoceros tenuissimus</name>
    <dbReference type="NCBI Taxonomy" id="426638"/>
    <lineage>
        <taxon>Eukaryota</taxon>
        <taxon>Sar</taxon>
        <taxon>Stramenopiles</taxon>
        <taxon>Ochrophyta</taxon>
        <taxon>Bacillariophyta</taxon>
        <taxon>Coscinodiscophyceae</taxon>
        <taxon>Chaetocerotophycidae</taxon>
        <taxon>Chaetocerotales</taxon>
        <taxon>Chaetocerotaceae</taxon>
        <taxon>Chaetoceros</taxon>
    </lineage>
</organism>
<feature type="compositionally biased region" description="Polar residues" evidence="2">
    <location>
        <begin position="180"/>
        <end position="190"/>
    </location>
</feature>
<feature type="compositionally biased region" description="Basic and acidic residues" evidence="2">
    <location>
        <begin position="142"/>
        <end position="165"/>
    </location>
</feature>
<keyword evidence="4" id="KW-1185">Reference proteome</keyword>
<evidence type="ECO:0000313" key="4">
    <source>
        <dbReference type="Proteomes" id="UP001054902"/>
    </source>
</evidence>
<feature type="region of interest" description="Disordered" evidence="2">
    <location>
        <begin position="1"/>
        <end position="46"/>
    </location>
</feature>
<feature type="region of interest" description="Disordered" evidence="2">
    <location>
        <begin position="142"/>
        <end position="190"/>
    </location>
</feature>
<protein>
    <submittedName>
        <fullName evidence="3">Uncharacterized protein</fullName>
    </submittedName>
</protein>